<gene>
    <name evidence="1" type="ORF">NCTC12714_01097</name>
</gene>
<dbReference type="AlphaFoldDB" id="A0A377PV51"/>
<evidence type="ECO:0000313" key="2">
    <source>
        <dbReference type="Proteomes" id="UP000255139"/>
    </source>
</evidence>
<dbReference type="RefSeq" id="WP_199768437.1">
    <property type="nucleotide sequence ID" value="NZ_FZML01000010.1"/>
</dbReference>
<organism evidence="1 2">
    <name type="scientific">Helicobacter muridarum</name>
    <dbReference type="NCBI Taxonomy" id="216"/>
    <lineage>
        <taxon>Bacteria</taxon>
        <taxon>Pseudomonadati</taxon>
        <taxon>Campylobacterota</taxon>
        <taxon>Epsilonproteobacteria</taxon>
        <taxon>Campylobacterales</taxon>
        <taxon>Helicobacteraceae</taxon>
        <taxon>Helicobacter</taxon>
    </lineage>
</organism>
<dbReference type="EMBL" id="UGJE01000002">
    <property type="protein sequence ID" value="STQ86292.1"/>
    <property type="molecule type" value="Genomic_DNA"/>
</dbReference>
<accession>A0A377PV51</accession>
<protein>
    <submittedName>
        <fullName evidence="1">Uncharacterized protein</fullName>
    </submittedName>
</protein>
<evidence type="ECO:0000313" key="1">
    <source>
        <dbReference type="EMBL" id="STQ86292.1"/>
    </source>
</evidence>
<reference evidence="1 2" key="1">
    <citation type="submission" date="2018-06" db="EMBL/GenBank/DDBJ databases">
        <authorList>
            <consortium name="Pathogen Informatics"/>
            <person name="Doyle S."/>
        </authorList>
    </citation>
    <scope>NUCLEOTIDE SEQUENCE [LARGE SCALE GENOMIC DNA]</scope>
    <source>
        <strain evidence="1 2">NCTC12714</strain>
    </source>
</reference>
<proteinExistence type="predicted"/>
<dbReference type="Proteomes" id="UP000255139">
    <property type="component" value="Unassembled WGS sequence"/>
</dbReference>
<sequence length="81" mass="9263">MNNSKTSSFGVGARIGHDSSKFYNSKLYENLQILKNPSNTRIIENQIPKEKLNKIFHHSSECMEELPNNSIHLMLSSPPYN</sequence>
<name>A0A377PV51_9HELI</name>
<keyword evidence="2" id="KW-1185">Reference proteome</keyword>